<protein>
    <submittedName>
        <fullName evidence="2">DUF1330 domain-containing protein</fullName>
    </submittedName>
</protein>
<dbReference type="EMBL" id="RWHU01000012">
    <property type="protein sequence ID" value="RSK63124.1"/>
    <property type="molecule type" value="Genomic_DNA"/>
</dbReference>
<comment type="caution">
    <text evidence="2">The sequence shown here is derived from an EMBL/GenBank/DDBJ whole genome shotgun (WGS) entry which is preliminary data.</text>
</comment>
<dbReference type="InterPro" id="IPR010753">
    <property type="entry name" value="DUF1330"/>
</dbReference>
<organism evidence="2 3">
    <name type="scientific">Enterobacter huaxiensis</name>
    <dbReference type="NCBI Taxonomy" id="2494702"/>
    <lineage>
        <taxon>Bacteria</taxon>
        <taxon>Pseudomonadati</taxon>
        <taxon>Pseudomonadota</taxon>
        <taxon>Gammaproteobacteria</taxon>
        <taxon>Enterobacterales</taxon>
        <taxon>Enterobacteriaceae</taxon>
        <taxon>Enterobacter</taxon>
    </lineage>
</organism>
<dbReference type="InterPro" id="IPR011008">
    <property type="entry name" value="Dimeric_a/b-barrel"/>
</dbReference>
<dbReference type="AlphaFoldDB" id="A0A3R9P6R0"/>
<accession>A0A3R9P6R0</accession>
<name>A0A3R9P6R0_9ENTR</name>
<evidence type="ECO:0000313" key="3">
    <source>
        <dbReference type="Proteomes" id="UP000276389"/>
    </source>
</evidence>
<dbReference type="PANTHER" id="PTHR41521:SF4">
    <property type="entry name" value="BLR0684 PROTEIN"/>
    <property type="match status" value="1"/>
</dbReference>
<dbReference type="Proteomes" id="UP000276389">
    <property type="component" value="Unassembled WGS sequence"/>
</dbReference>
<reference evidence="2 3" key="1">
    <citation type="submission" date="2018-12" db="EMBL/GenBank/DDBJ databases">
        <title>The Genome Submission of two Enterobacter spp. strains.</title>
        <authorList>
            <person name="Wu W."/>
            <person name="Wei L."/>
            <person name="Feng Y."/>
            <person name="Zong Z."/>
        </authorList>
    </citation>
    <scope>NUCLEOTIDE SEQUENCE [LARGE SCALE GENOMIC DNA]</scope>
    <source>
        <strain evidence="2 3">WCHEHu045002</strain>
    </source>
</reference>
<proteinExistence type="predicted"/>
<evidence type="ECO:0000259" key="1">
    <source>
        <dbReference type="Pfam" id="PF07045"/>
    </source>
</evidence>
<dbReference type="SUPFAM" id="SSF54909">
    <property type="entry name" value="Dimeric alpha+beta barrel"/>
    <property type="match status" value="1"/>
</dbReference>
<dbReference type="Gene3D" id="3.30.70.100">
    <property type="match status" value="1"/>
</dbReference>
<gene>
    <name evidence="2" type="ORF">EJE24_22485</name>
</gene>
<evidence type="ECO:0000313" key="2">
    <source>
        <dbReference type="EMBL" id="RSK63124.1"/>
    </source>
</evidence>
<dbReference type="Pfam" id="PF07045">
    <property type="entry name" value="DUF1330"/>
    <property type="match status" value="1"/>
</dbReference>
<dbReference type="RefSeq" id="WP_125915612.1">
    <property type="nucleotide sequence ID" value="NZ_RWHU01000012.1"/>
</dbReference>
<feature type="domain" description="DUF1330" evidence="1">
    <location>
        <begin position="6"/>
        <end position="99"/>
    </location>
</feature>
<dbReference type="PANTHER" id="PTHR41521">
    <property type="match status" value="1"/>
</dbReference>
<sequence>MNPANPAYYIFNVIIHDAEALKPYLDNVEASYKAFGGKRIVMGGKCTTLEGAPPQGRMVILAFSSMEKAVAWHDSPAYQAILPVRLQAATTQTWLVEGVPPELQ</sequence>